<evidence type="ECO:0000256" key="4">
    <source>
        <dbReference type="ARBA" id="ARBA00022748"/>
    </source>
</evidence>
<evidence type="ECO:0000259" key="8">
    <source>
        <dbReference type="PROSITE" id="PS50893"/>
    </source>
</evidence>
<keyword evidence="9" id="KW-0378">Hydrolase</keyword>
<dbReference type="Proteomes" id="UP000268192">
    <property type="component" value="Chromosome"/>
</dbReference>
<gene>
    <name evidence="9" type="primary">ccmA</name>
    <name evidence="9" type="ORF">D5400_03100</name>
</gene>
<dbReference type="InterPro" id="IPR003593">
    <property type="entry name" value="AAA+_ATPase"/>
</dbReference>
<dbReference type="PROSITE" id="PS00211">
    <property type="entry name" value="ABC_TRANSPORTER_1"/>
    <property type="match status" value="1"/>
</dbReference>
<dbReference type="InterPro" id="IPR027417">
    <property type="entry name" value="P-loop_NTPase"/>
</dbReference>
<evidence type="ECO:0000256" key="2">
    <source>
        <dbReference type="ARBA" id="ARBA00022448"/>
    </source>
</evidence>
<accession>A0A3Q8XRI8</accession>
<dbReference type="InterPro" id="IPR017871">
    <property type="entry name" value="ABC_transporter-like_CS"/>
</dbReference>
<keyword evidence="5 9" id="KW-0067">ATP-binding</keyword>
<dbReference type="InterPro" id="IPR003439">
    <property type="entry name" value="ABC_transporter-like_ATP-bd"/>
</dbReference>
<name>A0A3Q8XRI8_9HYPH</name>
<keyword evidence="3" id="KW-0547">Nucleotide-binding</keyword>
<dbReference type="SMART" id="SM00382">
    <property type="entry name" value="AAA"/>
    <property type="match status" value="1"/>
</dbReference>
<evidence type="ECO:0000313" key="9">
    <source>
        <dbReference type="EMBL" id="AZN73543.1"/>
    </source>
</evidence>
<protein>
    <submittedName>
        <fullName evidence="9">Heme ABC exporter ATP-binding protein CcmA</fullName>
        <ecNumber evidence="9">3.6.3.41</ecNumber>
    </submittedName>
</protein>
<evidence type="ECO:0000313" key="10">
    <source>
        <dbReference type="Proteomes" id="UP000268192"/>
    </source>
</evidence>
<comment type="similarity">
    <text evidence="1">Belongs to the ABC transporter superfamily.</text>
</comment>
<feature type="domain" description="ABC transporter" evidence="8">
    <location>
        <begin position="3"/>
        <end position="206"/>
    </location>
</feature>
<dbReference type="KEGG" id="abaw:D5400_03100"/>
<dbReference type="OrthoDB" id="9800654at2"/>
<evidence type="ECO:0000256" key="3">
    <source>
        <dbReference type="ARBA" id="ARBA00022741"/>
    </source>
</evidence>
<keyword evidence="10" id="KW-1185">Reference proteome</keyword>
<dbReference type="Pfam" id="PF00005">
    <property type="entry name" value="ABC_tran"/>
    <property type="match status" value="1"/>
</dbReference>
<reference evidence="9 10" key="1">
    <citation type="submission" date="2018-09" db="EMBL/GenBank/DDBJ databases">
        <title>Marinorhizobium profundi gen. nov., sp. nov., isolated from a deep-sea sediment sample from the New Britain Trench and proposal of Marinorhizobiaceae fam. nov. in the order Rhizobiales of the class Alphaproteobacteria.</title>
        <authorList>
            <person name="Cao J."/>
        </authorList>
    </citation>
    <scope>NUCLEOTIDE SEQUENCE [LARGE SCALE GENOMIC DNA]</scope>
    <source>
        <strain evidence="9 10">WS11</strain>
    </source>
</reference>
<evidence type="ECO:0000256" key="6">
    <source>
        <dbReference type="ARBA" id="ARBA00022967"/>
    </source>
</evidence>
<keyword evidence="6" id="KW-1278">Translocase</keyword>
<dbReference type="Gene3D" id="3.40.50.300">
    <property type="entry name" value="P-loop containing nucleotide triphosphate hydrolases"/>
    <property type="match status" value="1"/>
</dbReference>
<dbReference type="PANTHER" id="PTHR43499">
    <property type="entry name" value="ABC TRANSPORTER I FAMILY MEMBER 1"/>
    <property type="match status" value="1"/>
</dbReference>
<dbReference type="GO" id="GO:0016887">
    <property type="term" value="F:ATP hydrolysis activity"/>
    <property type="evidence" value="ECO:0007669"/>
    <property type="project" value="InterPro"/>
</dbReference>
<keyword evidence="2" id="KW-0813">Transport</keyword>
<evidence type="ECO:0000256" key="7">
    <source>
        <dbReference type="ARBA" id="ARBA00023136"/>
    </source>
</evidence>
<sequence>MRLIAERLTASRGSEPIFADLSLTVEAGEALIVTGPNGIGKSTLLKVIAGLLKADSGIVTLDGGPQEAETLAEACHYLGHRNGMKRELTVAENLGFWQRFMAAPALGVEEAADAVGLATVLSLPYGYLSAGQQRRIAMARLLVSHRPIWILDEPTAALDVASEARFGGMVEAHLRTGGLALIATHQPLAISTQREFAMTPGLTVSA</sequence>
<keyword evidence="4" id="KW-0201">Cytochrome c-type biogenesis</keyword>
<dbReference type="EMBL" id="CP032509">
    <property type="protein sequence ID" value="AZN73543.1"/>
    <property type="molecule type" value="Genomic_DNA"/>
</dbReference>
<dbReference type="PANTHER" id="PTHR43499:SF1">
    <property type="entry name" value="ABC TRANSPORTER I FAMILY MEMBER 1"/>
    <property type="match status" value="1"/>
</dbReference>
<organism evidence="9 10">
    <name type="scientific">Georhizobium profundi</name>
    <dbReference type="NCBI Taxonomy" id="2341112"/>
    <lineage>
        <taxon>Bacteria</taxon>
        <taxon>Pseudomonadati</taxon>
        <taxon>Pseudomonadota</taxon>
        <taxon>Alphaproteobacteria</taxon>
        <taxon>Hyphomicrobiales</taxon>
        <taxon>Rhizobiaceae</taxon>
        <taxon>Georhizobium</taxon>
    </lineage>
</organism>
<evidence type="ECO:0000256" key="5">
    <source>
        <dbReference type="ARBA" id="ARBA00022840"/>
    </source>
</evidence>
<dbReference type="GO" id="GO:0017004">
    <property type="term" value="P:cytochrome complex assembly"/>
    <property type="evidence" value="ECO:0007669"/>
    <property type="project" value="UniProtKB-KW"/>
</dbReference>
<proteinExistence type="inferred from homology"/>
<dbReference type="SUPFAM" id="SSF52540">
    <property type="entry name" value="P-loop containing nucleoside triphosphate hydrolases"/>
    <property type="match status" value="1"/>
</dbReference>
<keyword evidence="7" id="KW-0472">Membrane</keyword>
<dbReference type="GO" id="GO:0005524">
    <property type="term" value="F:ATP binding"/>
    <property type="evidence" value="ECO:0007669"/>
    <property type="project" value="UniProtKB-KW"/>
</dbReference>
<dbReference type="PROSITE" id="PS50893">
    <property type="entry name" value="ABC_TRANSPORTER_2"/>
    <property type="match status" value="1"/>
</dbReference>
<dbReference type="GO" id="GO:0022857">
    <property type="term" value="F:transmembrane transporter activity"/>
    <property type="evidence" value="ECO:0007669"/>
    <property type="project" value="InterPro"/>
</dbReference>
<dbReference type="NCBIfam" id="TIGR01189">
    <property type="entry name" value="ccmA"/>
    <property type="match status" value="1"/>
</dbReference>
<dbReference type="InterPro" id="IPR005895">
    <property type="entry name" value="ABC_transptr_haem_export_CcmA"/>
</dbReference>
<dbReference type="EC" id="3.6.3.41" evidence="9"/>
<dbReference type="AlphaFoldDB" id="A0A3Q8XRI8"/>
<evidence type="ECO:0000256" key="1">
    <source>
        <dbReference type="ARBA" id="ARBA00005417"/>
    </source>
</evidence>